<protein>
    <submittedName>
        <fullName evidence="2">Uncharacterized protein</fullName>
    </submittedName>
</protein>
<dbReference type="Proteomes" id="UP000035909">
    <property type="component" value="Unassembled WGS sequence"/>
</dbReference>
<evidence type="ECO:0000256" key="1">
    <source>
        <dbReference type="SAM" id="MobiDB-lite"/>
    </source>
</evidence>
<evidence type="ECO:0000313" key="2">
    <source>
        <dbReference type="EMBL" id="KLV09926.1"/>
    </source>
</evidence>
<accession>A0A0J1HE76</accession>
<feature type="region of interest" description="Disordered" evidence="1">
    <location>
        <begin position="1"/>
        <end position="34"/>
    </location>
</feature>
<dbReference type="PATRIC" id="fig|320778.3.peg.2104"/>
<sequence>MYGLCSGEAQGDRKRVDVNQPYRERHEKPNLDDNLESDKTKRLYFFAKDAIVRFKELTASDPAYST</sequence>
<comment type="caution">
    <text evidence="2">The sequence shown here is derived from an EMBL/GenBank/DDBJ whole genome shotgun (WGS) entry which is preliminary data.</text>
</comment>
<feature type="compositionally biased region" description="Basic and acidic residues" evidence="1">
    <location>
        <begin position="10"/>
        <end position="34"/>
    </location>
</feature>
<keyword evidence="3" id="KW-1185">Reference proteome</keyword>
<dbReference type="AlphaFoldDB" id="A0A0J1HE76"/>
<dbReference type="EMBL" id="LDOU01000007">
    <property type="protein sequence ID" value="KLV09926.1"/>
    <property type="molecule type" value="Genomic_DNA"/>
</dbReference>
<proteinExistence type="predicted"/>
<name>A0A0J1HE76_9GAMM</name>
<gene>
    <name evidence="2" type="ORF">ABT57_09645</name>
</gene>
<organism evidence="2 3">
    <name type="scientific">Photobacterium ganghwense</name>
    <dbReference type="NCBI Taxonomy" id="320778"/>
    <lineage>
        <taxon>Bacteria</taxon>
        <taxon>Pseudomonadati</taxon>
        <taxon>Pseudomonadota</taxon>
        <taxon>Gammaproteobacteria</taxon>
        <taxon>Vibrionales</taxon>
        <taxon>Vibrionaceae</taxon>
        <taxon>Photobacterium</taxon>
    </lineage>
</organism>
<reference evidence="2 3" key="1">
    <citation type="submission" date="2015-05" db="EMBL/GenBank/DDBJ databases">
        <title>Photobacterium galathea sp. nov.</title>
        <authorList>
            <person name="Machado H."/>
            <person name="Gram L."/>
        </authorList>
    </citation>
    <scope>NUCLEOTIDE SEQUENCE [LARGE SCALE GENOMIC DNA]</scope>
    <source>
        <strain evidence="2 3">DSM 22954</strain>
    </source>
</reference>
<evidence type="ECO:0000313" key="3">
    <source>
        <dbReference type="Proteomes" id="UP000035909"/>
    </source>
</evidence>